<name>A0AA38TI65_9ASTR</name>
<comment type="caution">
    <text evidence="2">The sequence shown here is derived from an EMBL/GenBank/DDBJ whole genome shotgun (WGS) entry which is preliminary data.</text>
</comment>
<dbReference type="Proteomes" id="UP001172457">
    <property type="component" value="Chromosome 3"/>
</dbReference>
<protein>
    <recommendedName>
        <fullName evidence="1">HAT C-terminal dimerisation domain-containing protein</fullName>
    </recommendedName>
</protein>
<evidence type="ECO:0000313" key="3">
    <source>
        <dbReference type="Proteomes" id="UP001172457"/>
    </source>
</evidence>
<sequence length="82" mass="9227">MLASESTFSVSGRVIMQRRSRPTTESVECCICLKDFLDEAVRQQHMTSLDESFCGDVKTIIHNEEVDEGISPPSDDDDEDDE</sequence>
<evidence type="ECO:0000259" key="1">
    <source>
        <dbReference type="Pfam" id="PF05699"/>
    </source>
</evidence>
<proteinExistence type="predicted"/>
<feature type="domain" description="HAT C-terminal dimerisation" evidence="1">
    <location>
        <begin position="3"/>
        <end position="36"/>
    </location>
</feature>
<dbReference type="Pfam" id="PF05699">
    <property type="entry name" value="Dimer_Tnp_hAT"/>
    <property type="match status" value="1"/>
</dbReference>
<evidence type="ECO:0000313" key="2">
    <source>
        <dbReference type="EMBL" id="KAJ9555220.1"/>
    </source>
</evidence>
<organism evidence="2 3">
    <name type="scientific">Centaurea solstitialis</name>
    <name type="common">yellow star-thistle</name>
    <dbReference type="NCBI Taxonomy" id="347529"/>
    <lineage>
        <taxon>Eukaryota</taxon>
        <taxon>Viridiplantae</taxon>
        <taxon>Streptophyta</taxon>
        <taxon>Embryophyta</taxon>
        <taxon>Tracheophyta</taxon>
        <taxon>Spermatophyta</taxon>
        <taxon>Magnoliopsida</taxon>
        <taxon>eudicotyledons</taxon>
        <taxon>Gunneridae</taxon>
        <taxon>Pentapetalae</taxon>
        <taxon>asterids</taxon>
        <taxon>campanulids</taxon>
        <taxon>Asterales</taxon>
        <taxon>Asteraceae</taxon>
        <taxon>Carduoideae</taxon>
        <taxon>Cardueae</taxon>
        <taxon>Centaureinae</taxon>
        <taxon>Centaurea</taxon>
    </lineage>
</organism>
<dbReference type="AlphaFoldDB" id="A0AA38TI65"/>
<accession>A0AA38TI65</accession>
<dbReference type="GO" id="GO:0046983">
    <property type="term" value="F:protein dimerization activity"/>
    <property type="evidence" value="ECO:0007669"/>
    <property type="project" value="InterPro"/>
</dbReference>
<dbReference type="EMBL" id="JARYMX010000003">
    <property type="protein sequence ID" value="KAJ9555220.1"/>
    <property type="molecule type" value="Genomic_DNA"/>
</dbReference>
<dbReference type="InterPro" id="IPR008906">
    <property type="entry name" value="HATC_C_dom"/>
</dbReference>
<gene>
    <name evidence="2" type="ORF">OSB04_009834</name>
</gene>
<reference evidence="2" key="1">
    <citation type="submission" date="2023-03" db="EMBL/GenBank/DDBJ databases">
        <title>Chromosome-scale reference genome and RAD-based genetic map of yellow starthistle (Centaurea solstitialis) reveal putative structural variation and QTLs associated with invader traits.</title>
        <authorList>
            <person name="Reatini B."/>
            <person name="Cang F.A."/>
            <person name="Jiang Q."/>
            <person name="Mckibben M.T.W."/>
            <person name="Barker M.S."/>
            <person name="Rieseberg L.H."/>
            <person name="Dlugosch K.M."/>
        </authorList>
    </citation>
    <scope>NUCLEOTIDE SEQUENCE</scope>
    <source>
        <strain evidence="2">CAN-66</strain>
        <tissue evidence="2">Leaf</tissue>
    </source>
</reference>
<keyword evidence="3" id="KW-1185">Reference proteome</keyword>